<accession>A0A330LQ56</accession>
<reference evidence="2" key="1">
    <citation type="submission" date="2018-05" db="EMBL/GenBank/DDBJ databases">
        <authorList>
            <person name="Cea G.-C."/>
            <person name="William W."/>
        </authorList>
    </citation>
    <scope>NUCLEOTIDE SEQUENCE [LARGE SCALE GENOMIC DNA]</scope>
    <source>
        <strain evidence="2">DB21MT 5</strain>
    </source>
</reference>
<sequence length="49" mass="5156">MAGGLDGLRIHDLRHSFAFILINSGKGIINPIAGVVKDPVGFLVELVKG</sequence>
<name>A0A330LQ56_9GAMM</name>
<dbReference type="KEGG" id="mya:MORIYA_2631"/>
<keyword evidence="2" id="KW-1185">Reference proteome</keyword>
<protein>
    <recommendedName>
        <fullName evidence="3">Tyr recombinase domain-containing protein</fullName>
    </recommendedName>
</protein>
<evidence type="ECO:0000313" key="1">
    <source>
        <dbReference type="EMBL" id="SQD79107.1"/>
    </source>
</evidence>
<gene>
    <name evidence="1" type="ORF">MORIYA_2631</name>
</gene>
<proteinExistence type="predicted"/>
<dbReference type="EMBL" id="LS483250">
    <property type="protein sequence ID" value="SQD79107.1"/>
    <property type="molecule type" value="Genomic_DNA"/>
</dbReference>
<dbReference type="RefSeq" id="WP_162629273.1">
    <property type="nucleotide sequence ID" value="NZ_LS483250.1"/>
</dbReference>
<organism evidence="1 2">
    <name type="scientific">Moritella yayanosii</name>
    <dbReference type="NCBI Taxonomy" id="69539"/>
    <lineage>
        <taxon>Bacteria</taxon>
        <taxon>Pseudomonadati</taxon>
        <taxon>Pseudomonadota</taxon>
        <taxon>Gammaproteobacteria</taxon>
        <taxon>Alteromonadales</taxon>
        <taxon>Moritellaceae</taxon>
        <taxon>Moritella</taxon>
    </lineage>
</organism>
<evidence type="ECO:0008006" key="3">
    <source>
        <dbReference type="Google" id="ProtNLM"/>
    </source>
</evidence>
<evidence type="ECO:0000313" key="2">
    <source>
        <dbReference type="Proteomes" id="UP000250163"/>
    </source>
</evidence>
<dbReference type="Proteomes" id="UP000250163">
    <property type="component" value="Chromosome MORIYA"/>
</dbReference>
<dbReference type="AlphaFoldDB" id="A0A330LQ56"/>